<protein>
    <submittedName>
        <fullName evidence="2">Uncharacterized protein</fullName>
    </submittedName>
</protein>
<organism evidence="2 3">
    <name type="scientific">Linnemannia exigua</name>
    <dbReference type="NCBI Taxonomy" id="604196"/>
    <lineage>
        <taxon>Eukaryota</taxon>
        <taxon>Fungi</taxon>
        <taxon>Fungi incertae sedis</taxon>
        <taxon>Mucoromycota</taxon>
        <taxon>Mortierellomycotina</taxon>
        <taxon>Mortierellomycetes</taxon>
        <taxon>Mortierellales</taxon>
        <taxon>Mortierellaceae</taxon>
        <taxon>Linnemannia</taxon>
    </lineage>
</organism>
<dbReference type="Proteomes" id="UP001194580">
    <property type="component" value="Unassembled WGS sequence"/>
</dbReference>
<evidence type="ECO:0000313" key="2">
    <source>
        <dbReference type="EMBL" id="KAG0273066.1"/>
    </source>
</evidence>
<keyword evidence="3" id="KW-1185">Reference proteome</keyword>
<accession>A0AAD4H5W0</accession>
<name>A0AAD4H5W0_9FUNG</name>
<reference evidence="2" key="1">
    <citation type="journal article" date="2020" name="Fungal Divers.">
        <title>Resolving the Mortierellaceae phylogeny through synthesis of multi-gene phylogenetics and phylogenomics.</title>
        <authorList>
            <person name="Vandepol N."/>
            <person name="Liber J."/>
            <person name="Desiro A."/>
            <person name="Na H."/>
            <person name="Kennedy M."/>
            <person name="Barry K."/>
            <person name="Grigoriev I.V."/>
            <person name="Miller A.N."/>
            <person name="O'Donnell K."/>
            <person name="Stajich J.E."/>
            <person name="Bonito G."/>
        </authorList>
    </citation>
    <scope>NUCLEOTIDE SEQUENCE</scope>
    <source>
        <strain evidence="2">NRRL 28262</strain>
    </source>
</reference>
<comment type="caution">
    <text evidence="2">The sequence shown here is derived from an EMBL/GenBank/DDBJ whole genome shotgun (WGS) entry which is preliminary data.</text>
</comment>
<feature type="region of interest" description="Disordered" evidence="1">
    <location>
        <begin position="426"/>
        <end position="456"/>
    </location>
</feature>
<gene>
    <name evidence="2" type="ORF">BGZ95_011125</name>
</gene>
<dbReference type="EMBL" id="JAAAIL010000806">
    <property type="protein sequence ID" value="KAG0273066.1"/>
    <property type="molecule type" value="Genomic_DNA"/>
</dbReference>
<evidence type="ECO:0000313" key="3">
    <source>
        <dbReference type="Proteomes" id="UP001194580"/>
    </source>
</evidence>
<dbReference type="AlphaFoldDB" id="A0AAD4H5W0"/>
<evidence type="ECO:0000256" key="1">
    <source>
        <dbReference type="SAM" id="MobiDB-lite"/>
    </source>
</evidence>
<proteinExistence type="predicted"/>
<feature type="region of interest" description="Disordered" evidence="1">
    <location>
        <begin position="1"/>
        <end position="23"/>
    </location>
</feature>
<sequence>MTYRCESGKKGFSPHLASQRGSTAMKTEIKDALSVITKGLSNPRYFEETLPIHYDITAYCVSCGKEPSDEELGREWTSVLVPRMKASHIKILQETATRLEKIWKAQKRARNAERSEENMDNKMRKLLNRSKFEHREITLDHSSRTLARDFQTLDPNPLPIYSTDDLTLSTAIASATSISPTEANKGHHLLFDPSITETIMLEIDGVDVGASFKKFQCEAASIVNDVTKKLNLERLPMFISWKLPRRYIAFRQHNEDTHAHASLDALISMMFPASHRNLEFSWANRASIGSKDRRGDPNKPDAIIIKDMFEVGFVEIKPPREERHEKAFLEDQWALATFAKDAIDYHLRHERPFKTIPCLQVFGFQLILYKLEFMSGIYVWQNVGVAYLPRDMNDRGVIAGSIALLRTFKHFIKKIETRSYVHTPPRKALDEDLPDELRPRQSNLTPKKRPFFPSTH</sequence>
<feature type="compositionally biased region" description="Basic and acidic residues" evidence="1">
    <location>
        <begin position="427"/>
        <end position="439"/>
    </location>
</feature>